<reference evidence="1" key="1">
    <citation type="submission" date="2023-02" db="EMBL/GenBank/DDBJ databases">
        <title>Mating type loci evolution in Malassezia.</title>
        <authorList>
            <person name="Coelho M.A."/>
        </authorList>
    </citation>
    <scope>NUCLEOTIDE SEQUENCE</scope>
    <source>
        <strain evidence="1">CBS 14136</strain>
    </source>
</reference>
<dbReference type="Proteomes" id="UP001214628">
    <property type="component" value="Chromosome 6"/>
</dbReference>
<gene>
    <name evidence="1" type="ORF">MPSI1_003569</name>
</gene>
<dbReference type="InterPro" id="IPR039127">
    <property type="entry name" value="Trm112"/>
</dbReference>
<dbReference type="GO" id="GO:0030488">
    <property type="term" value="P:tRNA methylation"/>
    <property type="evidence" value="ECO:0007669"/>
    <property type="project" value="TreeGrafter"/>
</dbReference>
<accession>A0AAF0JM87</accession>
<protein>
    <submittedName>
        <fullName evidence="1">Uncharacterized protein</fullName>
    </submittedName>
</protein>
<dbReference type="GO" id="GO:0070476">
    <property type="term" value="P:rRNA (guanine-N7)-methylation"/>
    <property type="evidence" value="ECO:0007669"/>
    <property type="project" value="TreeGrafter"/>
</dbReference>
<proteinExistence type="predicted"/>
<name>A0AAF0JM87_9BASI</name>
<dbReference type="Gene3D" id="2.20.25.10">
    <property type="match status" value="1"/>
</dbReference>
<evidence type="ECO:0000313" key="1">
    <source>
        <dbReference type="EMBL" id="WFD44896.1"/>
    </source>
</evidence>
<dbReference type="EMBL" id="CP118380">
    <property type="protein sequence ID" value="WFD44896.1"/>
    <property type="molecule type" value="Genomic_DNA"/>
</dbReference>
<dbReference type="AlphaFoldDB" id="A0AAF0JM87"/>
<keyword evidence="2" id="KW-1185">Reference proteome</keyword>
<dbReference type="PANTHER" id="PTHR12773:SF0">
    <property type="entry name" value="MULTIFUNCTIONAL METHYLTRANSFERASE SUBUNIT TRM112-LIKE PROTEIN"/>
    <property type="match status" value="1"/>
</dbReference>
<sequence>MRLLTHNLLACHAKGCGNSSKNFPLELRNVQLEQIDADYNEVFLRGFLPKLHWQALISAAKQLGQTSLPEQEPDLLQQQENDQLLQALHHVLLEHVYAIRSGIPNMVSKAS</sequence>
<dbReference type="PANTHER" id="PTHR12773">
    <property type="entry name" value="UPF0315 PROTEIN-RELATED"/>
    <property type="match status" value="1"/>
</dbReference>
<dbReference type="GO" id="GO:0046982">
    <property type="term" value="F:protein heterodimerization activity"/>
    <property type="evidence" value="ECO:0007669"/>
    <property type="project" value="InterPro"/>
</dbReference>
<organism evidence="1 2">
    <name type="scientific">Malassezia psittaci</name>
    <dbReference type="NCBI Taxonomy" id="1821823"/>
    <lineage>
        <taxon>Eukaryota</taxon>
        <taxon>Fungi</taxon>
        <taxon>Dikarya</taxon>
        <taxon>Basidiomycota</taxon>
        <taxon>Ustilaginomycotina</taxon>
        <taxon>Malasseziomycetes</taxon>
        <taxon>Malasseziales</taxon>
        <taxon>Malasseziaceae</taxon>
        <taxon>Malassezia</taxon>
    </lineage>
</organism>
<evidence type="ECO:0000313" key="2">
    <source>
        <dbReference type="Proteomes" id="UP001214628"/>
    </source>
</evidence>